<dbReference type="InterPro" id="IPR050624">
    <property type="entry name" value="HTH-type_Tx_Regulator"/>
</dbReference>
<dbReference type="PROSITE" id="PS50977">
    <property type="entry name" value="HTH_TETR_2"/>
    <property type="match status" value="1"/>
</dbReference>
<evidence type="ECO:0000256" key="1">
    <source>
        <dbReference type="ARBA" id="ARBA00023125"/>
    </source>
</evidence>
<evidence type="ECO:0000256" key="2">
    <source>
        <dbReference type="PROSITE-ProRule" id="PRU00335"/>
    </source>
</evidence>
<dbReference type="eggNOG" id="COG1309">
    <property type="taxonomic scope" value="Bacteria"/>
</dbReference>
<keyword evidence="1 2" id="KW-0238">DNA-binding</keyword>
<protein>
    <submittedName>
        <fullName evidence="4">Transcriptional regulator, TetR family</fullName>
    </submittedName>
</protein>
<dbReference type="STRING" id="168384.SAMN05660368_01769"/>
<feature type="domain" description="HTH tetR-type" evidence="3">
    <location>
        <begin position="56"/>
        <end position="116"/>
    </location>
</feature>
<evidence type="ECO:0000313" key="5">
    <source>
        <dbReference type="Proteomes" id="UP000005561"/>
    </source>
</evidence>
<dbReference type="Gene3D" id="1.10.357.10">
    <property type="entry name" value="Tetracycline Repressor, domain 2"/>
    <property type="match status" value="1"/>
</dbReference>
<dbReference type="PANTHER" id="PTHR43479:SF11">
    <property type="entry name" value="ACREF_ENVCD OPERON REPRESSOR-RELATED"/>
    <property type="match status" value="1"/>
</dbReference>
<organism evidence="4 5">
    <name type="scientific">Marvinbryantia formatexigens DSM 14469</name>
    <dbReference type="NCBI Taxonomy" id="478749"/>
    <lineage>
        <taxon>Bacteria</taxon>
        <taxon>Bacillati</taxon>
        <taxon>Bacillota</taxon>
        <taxon>Clostridia</taxon>
        <taxon>Lachnospirales</taxon>
        <taxon>Lachnospiraceae</taxon>
        <taxon>Marvinbryantia</taxon>
    </lineage>
</organism>
<dbReference type="EMBL" id="ACCL02000001">
    <property type="protein sequence ID" value="EET62801.1"/>
    <property type="molecule type" value="Genomic_DNA"/>
</dbReference>
<sequence>MLPWASQERNVRQFPEKRIRCYCEGNKQQLSDAAGRWSGRTLSDGGDMDKRTQENMRVKMCITDALFDLMQEKSISDITVTEIIRRAGVARASYYRNYDSKEDVLVTLIRDVLEHFRLTMDYDLADGITREHVARCFAFFKEFGTYALNLYKSGFAALMLEELNQFHEMIAGTMPASSIERYELYMYMGALFNTAMSWLQSGAKESPEAMAEMFCRCARAHPQVRTLHSLQSP</sequence>
<dbReference type="AlphaFoldDB" id="C6L962"/>
<feature type="DNA-binding region" description="H-T-H motif" evidence="2">
    <location>
        <begin position="79"/>
        <end position="98"/>
    </location>
</feature>
<reference evidence="4" key="1">
    <citation type="submission" date="2009-07" db="EMBL/GenBank/DDBJ databases">
        <authorList>
            <person name="Weinstock G."/>
            <person name="Sodergren E."/>
            <person name="Clifton S."/>
            <person name="Fulton L."/>
            <person name="Fulton B."/>
            <person name="Courtney L."/>
            <person name="Fronick C."/>
            <person name="Harrison M."/>
            <person name="Strong C."/>
            <person name="Farmer C."/>
            <person name="Delahaunty K."/>
            <person name="Markovic C."/>
            <person name="Hall O."/>
            <person name="Minx P."/>
            <person name="Tomlinson C."/>
            <person name="Mitreva M."/>
            <person name="Nelson J."/>
            <person name="Hou S."/>
            <person name="Wollam A."/>
            <person name="Pepin K.H."/>
            <person name="Johnson M."/>
            <person name="Bhonagiri V."/>
            <person name="Nash W.E."/>
            <person name="Warren W."/>
            <person name="Chinwalla A."/>
            <person name="Mardis E.R."/>
            <person name="Wilson R.K."/>
        </authorList>
    </citation>
    <scope>NUCLEOTIDE SEQUENCE [LARGE SCALE GENOMIC DNA]</scope>
    <source>
        <strain evidence="4">DSM 14469</strain>
    </source>
</reference>
<dbReference type="PANTHER" id="PTHR43479">
    <property type="entry name" value="ACREF/ENVCD OPERON REPRESSOR-RELATED"/>
    <property type="match status" value="1"/>
</dbReference>
<accession>C6L962</accession>
<dbReference type="InterPro" id="IPR009057">
    <property type="entry name" value="Homeodomain-like_sf"/>
</dbReference>
<evidence type="ECO:0000259" key="3">
    <source>
        <dbReference type="PROSITE" id="PS50977"/>
    </source>
</evidence>
<proteinExistence type="predicted"/>
<dbReference type="Proteomes" id="UP000005561">
    <property type="component" value="Unassembled WGS sequence"/>
</dbReference>
<name>C6L962_9FIRM</name>
<evidence type="ECO:0000313" key="4">
    <source>
        <dbReference type="EMBL" id="EET62801.1"/>
    </source>
</evidence>
<dbReference type="SUPFAM" id="SSF46689">
    <property type="entry name" value="Homeodomain-like"/>
    <property type="match status" value="1"/>
</dbReference>
<dbReference type="GO" id="GO:0003677">
    <property type="term" value="F:DNA binding"/>
    <property type="evidence" value="ECO:0007669"/>
    <property type="project" value="UniProtKB-UniRule"/>
</dbReference>
<dbReference type="InterPro" id="IPR001647">
    <property type="entry name" value="HTH_TetR"/>
</dbReference>
<gene>
    <name evidence="4" type="ORF">BRYFOR_05152</name>
</gene>
<keyword evidence="5" id="KW-1185">Reference proteome</keyword>
<comment type="caution">
    <text evidence="4">The sequence shown here is derived from an EMBL/GenBank/DDBJ whole genome shotgun (WGS) entry which is preliminary data.</text>
</comment>
<dbReference type="Pfam" id="PF00440">
    <property type="entry name" value="TetR_N"/>
    <property type="match status" value="1"/>
</dbReference>